<dbReference type="Pfam" id="PF19340">
    <property type="entry name" value="GCP6_N"/>
    <property type="match status" value="1"/>
</dbReference>
<dbReference type="PANTHER" id="PTHR19302:SF70">
    <property type="entry name" value="GAMMA-TUBULIN COMPLEX COMPONENT 6"/>
    <property type="match status" value="1"/>
</dbReference>
<feature type="domain" description="Gamma-tubulin complex component 6 N-terminal" evidence="12">
    <location>
        <begin position="37"/>
        <end position="357"/>
    </location>
</feature>
<comment type="subcellular location">
    <subcellularLocation>
        <location evidence="1">Cytoplasm</location>
        <location evidence="1">Cytoskeleton</location>
        <location evidence="1">Microtubule organizing center</location>
        <location evidence="1">Centrosome</location>
    </subcellularLocation>
</comment>
<dbReference type="Proteomes" id="UP001152320">
    <property type="component" value="Chromosome 2"/>
</dbReference>
<dbReference type="InterPro" id="IPR045818">
    <property type="entry name" value="GCP6_N"/>
</dbReference>
<comment type="similarity">
    <text evidence="2">Belongs to the TUBGCP family.</text>
</comment>
<evidence type="ECO:0000313" key="14">
    <source>
        <dbReference type="Proteomes" id="UP001152320"/>
    </source>
</evidence>
<evidence type="ECO:0000313" key="13">
    <source>
        <dbReference type="EMBL" id="KAJ8047650.1"/>
    </source>
</evidence>
<dbReference type="InterPro" id="IPR007259">
    <property type="entry name" value="GCP"/>
</dbReference>
<dbReference type="InterPro" id="IPR042241">
    <property type="entry name" value="GCP_C_sf"/>
</dbReference>
<dbReference type="EMBL" id="JAIZAY010000002">
    <property type="protein sequence ID" value="KAJ8047650.1"/>
    <property type="molecule type" value="Genomic_DNA"/>
</dbReference>
<dbReference type="OrthoDB" id="775571at2759"/>
<name>A0A9Q1CMI2_HOLLE</name>
<feature type="coiled-coil region" evidence="8">
    <location>
        <begin position="690"/>
        <end position="788"/>
    </location>
</feature>
<protein>
    <recommendedName>
        <fullName evidence="6">Gamma-tubulin complex component 6</fullName>
    </recommendedName>
</protein>
<dbReference type="GO" id="GO:0007020">
    <property type="term" value="P:microtubule nucleation"/>
    <property type="evidence" value="ECO:0007669"/>
    <property type="project" value="InterPro"/>
</dbReference>
<evidence type="ECO:0000256" key="2">
    <source>
        <dbReference type="ARBA" id="ARBA00010337"/>
    </source>
</evidence>
<proteinExistence type="inferred from homology"/>
<feature type="region of interest" description="Disordered" evidence="9">
    <location>
        <begin position="1142"/>
        <end position="1263"/>
    </location>
</feature>
<reference evidence="13" key="1">
    <citation type="submission" date="2021-10" db="EMBL/GenBank/DDBJ databases">
        <title>Tropical sea cucumber genome reveals ecological adaptation and Cuvierian tubules defense mechanism.</title>
        <authorList>
            <person name="Chen T."/>
        </authorList>
    </citation>
    <scope>NUCLEOTIDE SEQUENCE</scope>
    <source>
        <strain evidence="13">Nanhai2018</strain>
        <tissue evidence="13">Muscle</tissue>
    </source>
</reference>
<feature type="region of interest" description="Disordered" evidence="9">
    <location>
        <begin position="1050"/>
        <end position="1076"/>
    </location>
</feature>
<dbReference type="GO" id="GO:0043015">
    <property type="term" value="F:gamma-tubulin binding"/>
    <property type="evidence" value="ECO:0007669"/>
    <property type="project" value="InterPro"/>
</dbReference>
<keyword evidence="8" id="KW-0175">Coiled coil</keyword>
<dbReference type="GO" id="GO:0051321">
    <property type="term" value="P:meiotic cell cycle"/>
    <property type="evidence" value="ECO:0007669"/>
    <property type="project" value="TreeGrafter"/>
</dbReference>
<feature type="compositionally biased region" description="Polar residues" evidence="9">
    <location>
        <begin position="1237"/>
        <end position="1248"/>
    </location>
</feature>
<dbReference type="GO" id="GO:0005813">
    <property type="term" value="C:centrosome"/>
    <property type="evidence" value="ECO:0007669"/>
    <property type="project" value="UniProtKB-SubCell"/>
</dbReference>
<feature type="region of interest" description="Disordered" evidence="9">
    <location>
        <begin position="956"/>
        <end position="976"/>
    </location>
</feature>
<evidence type="ECO:0000256" key="7">
    <source>
        <dbReference type="ARBA" id="ARBA00093551"/>
    </source>
</evidence>
<evidence type="ECO:0000256" key="3">
    <source>
        <dbReference type="ARBA" id="ARBA00022490"/>
    </source>
</evidence>
<evidence type="ECO:0000256" key="5">
    <source>
        <dbReference type="ARBA" id="ARBA00023212"/>
    </source>
</evidence>
<accession>A0A9Q1CMI2</accession>
<evidence type="ECO:0000256" key="4">
    <source>
        <dbReference type="ARBA" id="ARBA00022701"/>
    </source>
</evidence>
<dbReference type="GO" id="GO:0051011">
    <property type="term" value="F:microtubule minus-end binding"/>
    <property type="evidence" value="ECO:0007669"/>
    <property type="project" value="TreeGrafter"/>
</dbReference>
<feature type="compositionally biased region" description="Basic and acidic residues" evidence="9">
    <location>
        <begin position="1208"/>
        <end position="1231"/>
    </location>
</feature>
<keyword evidence="3" id="KW-0963">Cytoplasm</keyword>
<evidence type="ECO:0000259" key="10">
    <source>
        <dbReference type="Pfam" id="PF04130"/>
    </source>
</evidence>
<feature type="compositionally biased region" description="Basic and acidic residues" evidence="9">
    <location>
        <begin position="1165"/>
        <end position="1194"/>
    </location>
</feature>
<dbReference type="FunFam" id="1.20.120.1900:FF:000004">
    <property type="entry name" value="gamma-tubulin complex component 6 isoform X1"/>
    <property type="match status" value="1"/>
</dbReference>
<evidence type="ECO:0000256" key="6">
    <source>
        <dbReference type="ARBA" id="ARBA00071901"/>
    </source>
</evidence>
<comment type="caution">
    <text evidence="13">The sequence shown here is derived from an EMBL/GenBank/DDBJ whole genome shotgun (WGS) entry which is preliminary data.</text>
</comment>
<dbReference type="GO" id="GO:0031122">
    <property type="term" value="P:cytoplasmic microtubule organization"/>
    <property type="evidence" value="ECO:0007669"/>
    <property type="project" value="TreeGrafter"/>
</dbReference>
<dbReference type="InterPro" id="IPR040457">
    <property type="entry name" value="GCP_C"/>
</dbReference>
<feature type="domain" description="Gamma tubulin complex component protein N-terminal" evidence="11">
    <location>
        <begin position="380"/>
        <end position="676"/>
    </location>
</feature>
<evidence type="ECO:0000256" key="8">
    <source>
        <dbReference type="SAM" id="Coils"/>
    </source>
</evidence>
<dbReference type="GO" id="GO:0000922">
    <property type="term" value="C:spindle pole"/>
    <property type="evidence" value="ECO:0007669"/>
    <property type="project" value="InterPro"/>
</dbReference>
<feature type="region of interest" description="Disordered" evidence="9">
    <location>
        <begin position="866"/>
        <end position="885"/>
    </location>
</feature>
<dbReference type="GO" id="GO:0000278">
    <property type="term" value="P:mitotic cell cycle"/>
    <property type="evidence" value="ECO:0007669"/>
    <property type="project" value="TreeGrafter"/>
</dbReference>
<evidence type="ECO:0000259" key="11">
    <source>
        <dbReference type="Pfam" id="PF17681"/>
    </source>
</evidence>
<feature type="compositionally biased region" description="Basic and acidic residues" evidence="9">
    <location>
        <begin position="1050"/>
        <end position="1067"/>
    </location>
</feature>
<evidence type="ECO:0000259" key="12">
    <source>
        <dbReference type="Pfam" id="PF19340"/>
    </source>
</evidence>
<keyword evidence="4" id="KW-0493">Microtubule</keyword>
<sequence>MSSFVELSKQLSQQHLGPDTSHPTLGWTAEKRLHQLKILRTTLLQTLFRELNGPLQDKPHKAKNEPLTVWDKLHVHCAEIQLQGKYQDAEQLEGALQKLAAICTDSRHRHTSDIKSVLTVLEKLTGCGHLLPKPSLGHAKYPMKMMDVADERRLKNTSAKLIPLVTREDYTKEAETYTQYSRSLLLGRHCATIDDQSTSIFSEIDDKVLEAEPGSSLHGLFNPNKPVTNQSDETFTTPKDLFGAMVQSSVSSVETKLCLPDLPTSFNADFLGIKLPKVNMHFLPDEGFESMSSSRASSVTTSPEKLTNRWEAALHHKPCRHRTWEILKQPGHKTERPYLTEAGSSAFDMLYKVRCEEAGALSKRCPPEVFVYPDQKQVCRDAANVLLGLPSETFLLDRKTLTFTCNPYCRLTGTSTESFQSLVVFFADAGTDYIRLTHISQPSVVDSFYSGGLVLQAFLGSVRKFIQFYQVAVMEGTSSQNISWTLLRLRAVYTKLVEQLHTIALLCQCQDRQDGSIPGDGRDPLPTGIQLISYLYQQCLNCITKEDYLIMLSLLRDSCGPYLMFIQDWSFHGICGDLYREFMIKVNNEHIYKRDKFYWTHGYTLRSVGDQERAPLFMGSMAADIFVCGKSINLMKLCCPEHFICNVDAAIPRLSITFSSSELGENHQRMEEYTRQMTILARQKTISRQQKEAQEEKEKEELAIRAHREAAKELERLQNNIQKEKLAADAKKRKNFEELKEQMQQELLRKTNEIQAERKKDRERIEALTRQEEGEKDLQAELEQKAREELIAYYEELSEDARKRERRAMWRVRRRQLDERRRDFLKSDQINLGLDKATPEISVEVEDPNNRVPVKDTDSISGSVVEMSESGRKYSHSKADTDGGDLASLPMDSLSMKDDIVSKTAGTQKRDQNEIGSKLYPIKSDTSERIDSDKMKSNLTFYPNEDIDSTLTLVGGPQSSLLPNEEGKTPQVDVDLRDFLPKKEEDSEEERAADTSVDDILLEIGSSLPHSSNKDLGLPLVTGVDSDQNSPMEYDLADDMLKTLQQKSVEGGEKQKEAGKLVHDGKKSLTGSDTTENLKQLQGNIPKYGHMVKSESADSGIGKSTLLKHVSDSSIRDLMYPTSLMKTDVSKSEPDVAVLKPEVRKLAGHSSDSSIQDTMYPKPSEIPDRAENLANRLKDSDDRKNKETPVKETDDFIDQTSGSVTDIGDQHSVDKERSKDRVPAPKEEKIKKMAIGPSSSLGEGSYVSTPDGGEGKDEPIGHPSDSIVQTLMYPSQGMSVKQLPPGDGLKVSRVTTGHPSDSTIQKIIYQKKKSQEDTDSSRVTENIDEEIDPEMLAKWNAARDDHSFNFSVLKDNPSLDILAATGYIPSRSEVGDYCAQRLHDGNIDALERLALPVLLERSITAPLTAQIKLVNESILDYFHVELKIGNHFKNLRRYLFLEGGEFGQSLCDQLFDKLSSVNHLHELISPISLNQILSRAIQYSSNESADINNSLSFACKYIPKVFKPNAIDILDCLELKYTVEWPTNIVITDACHTVYNRIFLFLLKLKRTAWVLKDIHYQLERSAKMQNASRSYQYHQLQLFRHEMQHFVSVMQSYVVNQVIHVSWEEFQQTLKHNVHNLDDLRGQHNTYLNSATQRCLLNKKAAPVMKVITDILSLVLKVRTQLMAERWSINRNGECIHPSFQNIKKSYAAFKEYSTFLYKVVTKLVTRGYQPHLEEFLMLLNFNNYYKESTSFSTQI</sequence>
<dbReference type="PANTHER" id="PTHR19302">
    <property type="entry name" value="GAMMA TUBULIN COMPLEX PROTEIN"/>
    <property type="match status" value="1"/>
</dbReference>
<dbReference type="GO" id="GO:0000930">
    <property type="term" value="C:gamma-tubulin complex"/>
    <property type="evidence" value="ECO:0007669"/>
    <property type="project" value="TreeGrafter"/>
</dbReference>
<organism evidence="13 14">
    <name type="scientific">Holothuria leucospilota</name>
    <name type="common">Black long sea cucumber</name>
    <name type="synonym">Mertensiothuria leucospilota</name>
    <dbReference type="NCBI Taxonomy" id="206669"/>
    <lineage>
        <taxon>Eukaryota</taxon>
        <taxon>Metazoa</taxon>
        <taxon>Echinodermata</taxon>
        <taxon>Eleutherozoa</taxon>
        <taxon>Echinozoa</taxon>
        <taxon>Holothuroidea</taxon>
        <taxon>Aspidochirotacea</taxon>
        <taxon>Aspidochirotida</taxon>
        <taxon>Holothuriidae</taxon>
        <taxon>Holothuria</taxon>
    </lineage>
</organism>
<dbReference type="InterPro" id="IPR041470">
    <property type="entry name" value="GCP_N"/>
</dbReference>
<keyword evidence="5" id="KW-0206">Cytoskeleton</keyword>
<dbReference type="GO" id="GO:0005874">
    <property type="term" value="C:microtubule"/>
    <property type="evidence" value="ECO:0007669"/>
    <property type="project" value="UniProtKB-KW"/>
</dbReference>
<evidence type="ECO:0000256" key="1">
    <source>
        <dbReference type="ARBA" id="ARBA00004300"/>
    </source>
</evidence>
<comment type="subunit">
    <text evidence="7">Component of the gamma-tubulin ring complex (gTuRC) consisting of TUBGCP2, TUBGCP3, TUBGCP4, TUBGCP5 and TUBGCP6 and gamma-tubulin TUBG1 or TUBG2. TUBGCP2, TUBGCP3, TUBGCP4, TUBGCP5 and TUBGCP6 assemble in a 5:5:2:1:1 stoichiometry; each is associated with a gamma-tubulin, thereby arranging 14 gamma-tubulins in a helical manner. Gamma-tubulin at the first position is blocked by TUBGCP3 at the last position, allowing 13 protafilaments to grow into a microtubule. The gTuRC (via TUBGCP3 and TUBGCP6) interacts with ACTB and MZT1; the interactions form a luminal bridge that stabilizes the initial structure during complex assembly. The gTuRC (via TUBGCP2) interacts with MZT2A/MZT2B and CDK5RAP2 (via CM1 motif); the interactions play a role in gTuRC activation.</text>
</comment>
<gene>
    <name evidence="13" type="ORF">HOLleu_06700</name>
</gene>
<dbReference type="GO" id="GO:0051225">
    <property type="term" value="P:spindle assembly"/>
    <property type="evidence" value="ECO:0007669"/>
    <property type="project" value="TreeGrafter"/>
</dbReference>
<keyword evidence="14" id="KW-1185">Reference proteome</keyword>
<feature type="region of interest" description="Disordered" evidence="9">
    <location>
        <begin position="904"/>
        <end position="931"/>
    </location>
</feature>
<dbReference type="CDD" id="cd22249">
    <property type="entry name" value="UDM1_RNF168_RNF169-like"/>
    <property type="match status" value="1"/>
</dbReference>
<dbReference type="Pfam" id="PF17681">
    <property type="entry name" value="GCP_N_terminal"/>
    <property type="match status" value="1"/>
</dbReference>
<dbReference type="Gene3D" id="1.20.120.1900">
    <property type="entry name" value="Gamma-tubulin complex, C-terminal domain"/>
    <property type="match status" value="1"/>
</dbReference>
<dbReference type="Pfam" id="PF04130">
    <property type="entry name" value="GCP_C_terminal"/>
    <property type="match status" value="1"/>
</dbReference>
<evidence type="ECO:0000256" key="9">
    <source>
        <dbReference type="SAM" id="MobiDB-lite"/>
    </source>
</evidence>
<feature type="compositionally biased region" description="Basic and acidic residues" evidence="9">
    <location>
        <begin position="869"/>
        <end position="881"/>
    </location>
</feature>
<feature type="domain" description="Gamma tubulin complex component C-terminal" evidence="10">
    <location>
        <begin position="1430"/>
        <end position="1731"/>
    </location>
</feature>